<dbReference type="NCBIfam" id="TIGR02436">
    <property type="entry name" value="four helix bundle protein"/>
    <property type="match status" value="1"/>
</dbReference>
<evidence type="ECO:0000313" key="2">
    <source>
        <dbReference type="Proteomes" id="UP000176648"/>
    </source>
</evidence>
<proteinExistence type="predicted"/>
<dbReference type="InterPro" id="IPR012657">
    <property type="entry name" value="23S_rRNA-intervening_sequence"/>
</dbReference>
<accession>A0A1G2C4N0</accession>
<dbReference type="SUPFAM" id="SSF158446">
    <property type="entry name" value="IVS-encoded protein-like"/>
    <property type="match status" value="1"/>
</dbReference>
<dbReference type="Pfam" id="PF05635">
    <property type="entry name" value="23S_rRNA_IVP"/>
    <property type="match status" value="1"/>
</dbReference>
<organism evidence="1 2">
    <name type="scientific">Candidatus Liptonbacteria bacterium GWB1_49_6</name>
    <dbReference type="NCBI Taxonomy" id="1798644"/>
    <lineage>
        <taxon>Bacteria</taxon>
        <taxon>Candidatus Liptoniibacteriota</taxon>
    </lineage>
</organism>
<dbReference type="STRING" id="1798644.A2122_01840"/>
<dbReference type="PANTHER" id="PTHR38471:SF2">
    <property type="entry name" value="FOUR HELIX BUNDLE PROTEIN"/>
    <property type="match status" value="1"/>
</dbReference>
<dbReference type="EMBL" id="MHKU01000035">
    <property type="protein sequence ID" value="OGY96348.1"/>
    <property type="molecule type" value="Genomic_DNA"/>
</dbReference>
<gene>
    <name evidence="1" type="ORF">A2122_01840</name>
</gene>
<comment type="caution">
    <text evidence="1">The sequence shown here is derived from an EMBL/GenBank/DDBJ whole genome shotgun (WGS) entry which is preliminary data.</text>
</comment>
<evidence type="ECO:0008006" key="3">
    <source>
        <dbReference type="Google" id="ProtNLM"/>
    </source>
</evidence>
<reference evidence="1 2" key="1">
    <citation type="journal article" date="2016" name="Nat. Commun.">
        <title>Thousands of microbial genomes shed light on interconnected biogeochemical processes in an aquifer system.</title>
        <authorList>
            <person name="Anantharaman K."/>
            <person name="Brown C.T."/>
            <person name="Hug L.A."/>
            <person name="Sharon I."/>
            <person name="Castelle C.J."/>
            <person name="Probst A.J."/>
            <person name="Thomas B.C."/>
            <person name="Singh A."/>
            <person name="Wilkins M.J."/>
            <person name="Karaoz U."/>
            <person name="Brodie E.L."/>
            <person name="Williams K.H."/>
            <person name="Hubbard S.S."/>
            <person name="Banfield J.F."/>
        </authorList>
    </citation>
    <scope>NUCLEOTIDE SEQUENCE [LARGE SCALE GENOMIC DNA]</scope>
</reference>
<name>A0A1G2C4N0_9BACT</name>
<dbReference type="Proteomes" id="UP000176648">
    <property type="component" value="Unassembled WGS sequence"/>
</dbReference>
<sequence>MTDKGYKKLRVYGEAHALVKLIYQATDVFPKSETFGLMSQMRRSAVSVPANIIEGQARSSKKEFRHFLSIANGSLTELEYYIELSFDLNYIDRKNYEFLNKQQHAVGMLLGGLIKSLKNLTPDT</sequence>
<evidence type="ECO:0000313" key="1">
    <source>
        <dbReference type="EMBL" id="OGY96348.1"/>
    </source>
</evidence>
<dbReference type="InterPro" id="IPR036583">
    <property type="entry name" value="23S_rRNA_IVS_sf"/>
</dbReference>
<dbReference type="AlphaFoldDB" id="A0A1G2C4N0"/>
<protein>
    <recommendedName>
        <fullName evidence="3">Four helix bundle protein</fullName>
    </recommendedName>
</protein>
<dbReference type="CDD" id="cd16377">
    <property type="entry name" value="23S_rRNA_IVP_like"/>
    <property type="match status" value="1"/>
</dbReference>
<dbReference type="PANTHER" id="PTHR38471">
    <property type="entry name" value="FOUR HELIX BUNDLE PROTEIN"/>
    <property type="match status" value="1"/>
</dbReference>
<dbReference type="Gene3D" id="1.20.1440.60">
    <property type="entry name" value="23S rRNA-intervening sequence"/>
    <property type="match status" value="1"/>
</dbReference>